<dbReference type="GO" id="GO:0000070">
    <property type="term" value="P:mitotic sister chromatid segregation"/>
    <property type="evidence" value="ECO:0007669"/>
    <property type="project" value="TreeGrafter"/>
</dbReference>
<dbReference type="Pfam" id="PF10493">
    <property type="entry name" value="Rod_C"/>
    <property type="match status" value="1"/>
</dbReference>
<dbReference type="GO" id="GO:0005737">
    <property type="term" value="C:cytoplasm"/>
    <property type="evidence" value="ECO:0007669"/>
    <property type="project" value="TreeGrafter"/>
</dbReference>
<dbReference type="Pfam" id="PF24515">
    <property type="entry name" value="ARM_KNTC1_3rd"/>
    <property type="match status" value="1"/>
</dbReference>
<dbReference type="EMBL" id="OV651814">
    <property type="protein sequence ID" value="CAH1105544.1"/>
    <property type="molecule type" value="Genomic_DNA"/>
</dbReference>
<dbReference type="Pfam" id="PF24520">
    <property type="entry name" value="ARM_KNTC1_1st"/>
    <property type="match status" value="1"/>
</dbReference>
<organism evidence="4 5">
    <name type="scientific">Psylliodes chrysocephalus</name>
    <dbReference type="NCBI Taxonomy" id="3402493"/>
    <lineage>
        <taxon>Eukaryota</taxon>
        <taxon>Metazoa</taxon>
        <taxon>Ecdysozoa</taxon>
        <taxon>Arthropoda</taxon>
        <taxon>Hexapoda</taxon>
        <taxon>Insecta</taxon>
        <taxon>Pterygota</taxon>
        <taxon>Neoptera</taxon>
        <taxon>Endopterygota</taxon>
        <taxon>Coleoptera</taxon>
        <taxon>Polyphaga</taxon>
        <taxon>Cucujiformia</taxon>
        <taxon>Chrysomeloidea</taxon>
        <taxon>Chrysomelidae</taxon>
        <taxon>Galerucinae</taxon>
        <taxon>Alticini</taxon>
        <taxon>Psylliodes</taxon>
    </lineage>
</organism>
<dbReference type="Proteomes" id="UP001153636">
    <property type="component" value="Chromosome 2"/>
</dbReference>
<feature type="domain" description="KNTC1 first ARM-repeats" evidence="3">
    <location>
        <begin position="359"/>
        <end position="585"/>
    </location>
</feature>
<dbReference type="PANTHER" id="PTHR15688">
    <property type="entry name" value="KINETOCHORE-ASSOCIATED PROTEIN 1"/>
    <property type="match status" value="1"/>
</dbReference>
<feature type="domain" description="RZZ complex subunit KNTC1/ROD C-terminal" evidence="1">
    <location>
        <begin position="1460"/>
        <end position="1969"/>
    </location>
</feature>
<dbReference type="SUPFAM" id="SSF50978">
    <property type="entry name" value="WD40 repeat-like"/>
    <property type="match status" value="1"/>
</dbReference>
<evidence type="ECO:0000259" key="2">
    <source>
        <dbReference type="Pfam" id="PF24515"/>
    </source>
</evidence>
<dbReference type="InterPro" id="IPR036322">
    <property type="entry name" value="WD40_repeat_dom_sf"/>
</dbReference>
<evidence type="ECO:0000259" key="3">
    <source>
        <dbReference type="Pfam" id="PF24520"/>
    </source>
</evidence>
<dbReference type="GO" id="GO:0005828">
    <property type="term" value="C:kinetochore microtubule"/>
    <property type="evidence" value="ECO:0007669"/>
    <property type="project" value="TreeGrafter"/>
</dbReference>
<protein>
    <recommendedName>
        <fullName evidence="6">RZZ complex subunit KNTC1/ROD C-terminal domain-containing protein</fullName>
    </recommendedName>
</protein>
<dbReference type="GO" id="GO:1990423">
    <property type="term" value="C:RZZ complex"/>
    <property type="evidence" value="ECO:0007669"/>
    <property type="project" value="TreeGrafter"/>
</dbReference>
<name>A0A9P0G801_9CUCU</name>
<dbReference type="InterPro" id="IPR055403">
    <property type="entry name" value="ARM_KNTC1_1st"/>
</dbReference>
<dbReference type="InterPro" id="IPR052802">
    <property type="entry name" value="KNTC1"/>
</dbReference>
<gene>
    <name evidence="4" type="ORF">PSYICH_LOCUS7244</name>
</gene>
<dbReference type="GO" id="GO:0031267">
    <property type="term" value="F:small GTPase binding"/>
    <property type="evidence" value="ECO:0007669"/>
    <property type="project" value="TreeGrafter"/>
</dbReference>
<proteinExistence type="predicted"/>
<dbReference type="OrthoDB" id="343783at2759"/>
<dbReference type="InterPro" id="IPR019527">
    <property type="entry name" value="RZZ-complex_KNTC1/ROD_C"/>
</dbReference>
<dbReference type="PANTHER" id="PTHR15688:SF1">
    <property type="entry name" value="KINETOCHORE-ASSOCIATED PROTEIN 1"/>
    <property type="match status" value="1"/>
</dbReference>
<reference evidence="4" key="1">
    <citation type="submission" date="2022-01" db="EMBL/GenBank/DDBJ databases">
        <authorList>
            <person name="King R."/>
        </authorList>
    </citation>
    <scope>NUCLEOTIDE SEQUENCE</scope>
</reference>
<evidence type="ECO:0008006" key="6">
    <source>
        <dbReference type="Google" id="ProtNLM"/>
    </source>
</evidence>
<accession>A0A9P0G801</accession>
<evidence type="ECO:0000259" key="1">
    <source>
        <dbReference type="Pfam" id="PF10493"/>
    </source>
</evidence>
<dbReference type="GO" id="GO:0007094">
    <property type="term" value="P:mitotic spindle assembly checkpoint signaling"/>
    <property type="evidence" value="ECO:0007669"/>
    <property type="project" value="TreeGrafter"/>
</dbReference>
<dbReference type="InterPro" id="IPR055405">
    <property type="entry name" value="ARM_KNTC1_3rd"/>
</dbReference>
<feature type="domain" description="KNTC1 third ARM-repeats" evidence="2">
    <location>
        <begin position="1203"/>
        <end position="1413"/>
    </location>
</feature>
<dbReference type="GO" id="GO:1903394">
    <property type="term" value="P:protein localization to kinetochore involved in kinetochore assembly"/>
    <property type="evidence" value="ECO:0007669"/>
    <property type="project" value="TreeGrafter"/>
</dbReference>
<evidence type="ECO:0000313" key="4">
    <source>
        <dbReference type="EMBL" id="CAH1105544.1"/>
    </source>
</evidence>
<sequence length="1989" mass="230985">MGDFELIEAGFCNADEPINFGTRTCASESSYEMSTLICFKTDNEHLTGVSDVMINTIMKNGLLYFSNGKHLKVFRSPEFRELIFNASLGNDIICMAVYPDQQLVAVCLDTGVFKLLKINENGEFTSIFSGCLHKGAIPRNLYAYDSIEDSNGCVAKFLVVFKDGIVFRISVQEALVKENQFEVVNEELFNLTSTVNLSSFLHPLLLTIGSCCSVLNTETREVIKLDLPFQVKKIFPLGCKFLYLDFEGKLRKLCSLTMKSFIIDYDCLLEDILVLQDGTKILAVTKPNELGNFYLQLLETDFKQVFSLKLKEQVHLVDVNSTTDDLLFLSFIMGQSERITELRLKTVYEKEPESRFKGLFKRQRFEEAEAFAKTFNLDPTVVLKAKAESIVDKTKCNSEEINLLIELMDSINESYFSLQCCMNVKYSSFDGVTKILKYASKISPKSLEERKEKKKLMDLLFRYETFNVLLKYKVESDMQSWIRFAVCDLLEEVKDCLENFQIEDAIIIYSRMDEETVKSLNEKFVNDVLDIFKNLPQDLYQSFLPTFFPITMTHLPSAMSLFVTWLQDKILHMEKRDATNFPENGVKMVEDVLELIRVEKHGVLLRQCMLNRKSLENLSNLLKGLKTLQKLKEMYAIKVELSEYLEGPKKFVSTLLRVSMPPELYNGFLKNFLQIYMLQNDINHSTIFAEEINNLLKCNGDWLSTIEIIFDNISSLDIKLQITQKLLLNSPVPWCDAVKRMADRSLQFSHPMVETISKMLSNEGRYKVIQNREYLINERKLDEQFCRVVNRIVYVDEPQMVDDIFHLCSIDDQYLNATFILVNHFILKEDLDQAIAVLDRNKPEILHRCGRSLFEYAENIIKARYHKASTKEKYYNFLPILIKKLIKNGGYKEWEMHHAKERFRIMQGQYFFKQHFGIDFTDAEFKSPMEIIQSIDLASRDFTEILQYAEHIAFFLSKDTDEILLQLCDSIKKFDILIKAGEYLYETDSSAKNLCLITMLFLKYLGIQNCSQLHTTVFEKIHDQTLPTFDNLNCLDETSENDKFLKGLKLGYKLITKAMVKDGTDLQINKVSRWLDVCFSLIRPNSTLHDYLHPNVYCPKQIMPSSTVLQTIQFCFEGIFSRVDVHKDSEYYSVFPSNMELEEELLTETSINTTLASAIDTFCREGQALTAYSLLTTVANSLVLHPSQEISVLKPLKLLLDKKCLVQLINAVVSAEHIDLELLYNLFLAMPQDYKQCLTYFLQTHRRNFRKLKDLSRVGIELLDSFKDTEGREIMIDAVKSCKWWSRLAPVHSKMIYTEFFKSVPDARLKLVINLDAVGFEEINSYCKDFNLDVDEYYREYLKSSLLNFTPQYKIEKMRDKKVLIVENNEDSLYKKCQKIIKSIKDKARAFLDMVNILKEVNFYYYEVFLTIYKLLEDNTQTTYSEDKKMVLFLKEYTRFGRPSQREKEAWYITFPDTQILDPLSEVRVPFIPLLFSSEIWSILRPEVSLTSYKLWFNATSILINNLKVDDICVYAVKNVVSSGILGTYVPNDWKLYSEFDDLLHKVDECVQNIKNLESATSVVYELMNNIPNGADKVKAAELSLKYAVQYRGQNMNNSEVEKTFKKLTNNFYSLSVRHVLHRYNLNKEIYLKLVTQPEILIENLYTDERVSKQTVSLSLDYSDINDAVDAISELFGLDVGNIRFSLLKRWLSSPNDFDITLTLSPFKNNSFNRVEDDDNLKRAIYICNSRNQQHLETYLLEVVLTEDDLDVSDRNMVFKANAAKCFCAITDEARIIEVTKLSYDEFLKYVDKLALLSELESLGIMLNIETLNVMSKKELLKKLSHMGKPLAIKCMGAVCMTYFLEEHKYWEYIINCSIKFGMIADLKTYVDFLKNKCDKQFYINAWQVIIDKTFQELIHVSNEDLEKTLINNFLMIQSCPVVFSLNFEKIIEITININKKEYAALILQYMTEEKRSNVIKEGLFHETDFTKLKNKGLWGVHNLNTNKL</sequence>
<keyword evidence="5" id="KW-1185">Reference proteome</keyword>
<evidence type="ECO:0000313" key="5">
    <source>
        <dbReference type="Proteomes" id="UP001153636"/>
    </source>
</evidence>